<evidence type="ECO:0000259" key="6">
    <source>
        <dbReference type="Pfam" id="PF02826"/>
    </source>
</evidence>
<dbReference type="SUPFAM" id="SSF52283">
    <property type="entry name" value="Formate/glycerate dehydrogenase catalytic domain-like"/>
    <property type="match status" value="1"/>
</dbReference>
<dbReference type="GO" id="GO:0051287">
    <property type="term" value="F:NAD binding"/>
    <property type="evidence" value="ECO:0007669"/>
    <property type="project" value="InterPro"/>
</dbReference>
<comment type="caution">
    <text evidence="7">The sequence shown here is derived from an EMBL/GenBank/DDBJ whole genome shotgun (WGS) entry which is preliminary data.</text>
</comment>
<dbReference type="Pfam" id="PF00389">
    <property type="entry name" value="2-Hacid_dh"/>
    <property type="match status" value="1"/>
</dbReference>
<sequence>MPKAVILDGYTLNPGDLDWAPLERLADFKIYDRTTFSADEAALIIERAKDAEIILTNKTPLTKEILTELPKLKYIGVLATGFNVVDVEAAKERNITVTNIPDYGTDTVAQAAFALLLELCHFTGEHSDAVKRGDWTNQEDFCFWNHPIMELSGKTMGIIGYGRIGQVTSRIGEAFGMKILAYNRTKEKVPHTDNIRYAPLDELYKEADVIMLHSPLTEENKGLINKETIGKMKDSVLIINTARGGLINERDLADALNNGKVGGAGLDVVSKEPISADNPLLEAKNCIITPHIAWASLEARERLLNIAADNLEKFLEGKAINIVND</sequence>
<dbReference type="GO" id="GO:0016616">
    <property type="term" value="F:oxidoreductase activity, acting on the CH-OH group of donors, NAD or NADP as acceptor"/>
    <property type="evidence" value="ECO:0007669"/>
    <property type="project" value="InterPro"/>
</dbReference>
<gene>
    <name evidence="7" type="ORF">GCM10007971_06690</name>
</gene>
<dbReference type="InterPro" id="IPR006140">
    <property type="entry name" value="D-isomer_DH_NAD-bd"/>
</dbReference>
<evidence type="ECO:0000313" key="7">
    <source>
        <dbReference type="EMBL" id="GGN51817.1"/>
    </source>
</evidence>
<proteinExistence type="inferred from homology"/>
<reference evidence="7" key="2">
    <citation type="submission" date="2020-09" db="EMBL/GenBank/DDBJ databases">
        <authorList>
            <person name="Sun Q."/>
            <person name="Ohkuma M."/>
        </authorList>
    </citation>
    <scope>NUCLEOTIDE SEQUENCE</scope>
    <source>
        <strain evidence="7">JCM 17251</strain>
    </source>
</reference>
<dbReference type="InterPro" id="IPR029752">
    <property type="entry name" value="D-isomer_DH_CS1"/>
</dbReference>
<comment type="similarity">
    <text evidence="1 4">Belongs to the D-isomer specific 2-hydroxyacid dehydrogenase family.</text>
</comment>
<keyword evidence="8" id="KW-1185">Reference proteome</keyword>
<dbReference type="FunFam" id="3.40.50.720:FF:000203">
    <property type="entry name" value="D-3-phosphoglycerate dehydrogenase (SerA)"/>
    <property type="match status" value="1"/>
</dbReference>
<protein>
    <submittedName>
        <fullName evidence="7">Glycerate dehydrogenase</fullName>
    </submittedName>
</protein>
<dbReference type="Pfam" id="PF02826">
    <property type="entry name" value="2-Hacid_dh_C"/>
    <property type="match status" value="1"/>
</dbReference>
<organism evidence="7 8">
    <name type="scientific">Oceanobacillus indicireducens</name>
    <dbReference type="NCBI Taxonomy" id="1004261"/>
    <lineage>
        <taxon>Bacteria</taxon>
        <taxon>Bacillati</taxon>
        <taxon>Bacillota</taxon>
        <taxon>Bacilli</taxon>
        <taxon>Bacillales</taxon>
        <taxon>Bacillaceae</taxon>
        <taxon>Oceanobacillus</taxon>
    </lineage>
</organism>
<dbReference type="InterPro" id="IPR050418">
    <property type="entry name" value="D-iso_2-hydroxyacid_DH_PdxB"/>
</dbReference>
<dbReference type="InterPro" id="IPR006139">
    <property type="entry name" value="D-isomer_2_OHA_DH_cat_dom"/>
</dbReference>
<evidence type="ECO:0000313" key="8">
    <source>
        <dbReference type="Proteomes" id="UP000624041"/>
    </source>
</evidence>
<dbReference type="PROSITE" id="PS00065">
    <property type="entry name" value="D_2_HYDROXYACID_DH_1"/>
    <property type="match status" value="1"/>
</dbReference>
<dbReference type="EMBL" id="BMOS01000003">
    <property type="protein sequence ID" value="GGN51817.1"/>
    <property type="molecule type" value="Genomic_DNA"/>
</dbReference>
<dbReference type="AlphaFoldDB" id="A0A918CZG5"/>
<dbReference type="PANTHER" id="PTHR43761">
    <property type="entry name" value="D-ISOMER SPECIFIC 2-HYDROXYACID DEHYDROGENASE FAMILY PROTEIN (AFU_ORTHOLOGUE AFUA_1G13630)"/>
    <property type="match status" value="1"/>
</dbReference>
<dbReference type="CDD" id="cd12162">
    <property type="entry name" value="2-Hacid_dh_4"/>
    <property type="match status" value="1"/>
</dbReference>
<dbReference type="PANTHER" id="PTHR43761:SF1">
    <property type="entry name" value="D-ISOMER SPECIFIC 2-HYDROXYACID DEHYDROGENASE CATALYTIC DOMAIN-CONTAINING PROTEIN-RELATED"/>
    <property type="match status" value="1"/>
</dbReference>
<dbReference type="Proteomes" id="UP000624041">
    <property type="component" value="Unassembled WGS sequence"/>
</dbReference>
<evidence type="ECO:0000256" key="2">
    <source>
        <dbReference type="ARBA" id="ARBA00023002"/>
    </source>
</evidence>
<dbReference type="PROSITE" id="PS00670">
    <property type="entry name" value="D_2_HYDROXYACID_DH_2"/>
    <property type="match status" value="1"/>
</dbReference>
<evidence type="ECO:0000256" key="4">
    <source>
        <dbReference type="RuleBase" id="RU003719"/>
    </source>
</evidence>
<evidence type="ECO:0000259" key="5">
    <source>
        <dbReference type="Pfam" id="PF00389"/>
    </source>
</evidence>
<evidence type="ECO:0000256" key="3">
    <source>
        <dbReference type="ARBA" id="ARBA00023027"/>
    </source>
</evidence>
<accession>A0A918CZG5</accession>
<feature type="domain" description="D-isomer specific 2-hydroxyacid dehydrogenase NAD-binding" evidence="6">
    <location>
        <begin position="113"/>
        <end position="293"/>
    </location>
</feature>
<reference evidence="7" key="1">
    <citation type="journal article" date="2014" name="Int. J. Syst. Evol. Microbiol.">
        <title>Complete genome sequence of Corynebacterium casei LMG S-19264T (=DSM 44701T), isolated from a smear-ripened cheese.</title>
        <authorList>
            <consortium name="US DOE Joint Genome Institute (JGI-PGF)"/>
            <person name="Walter F."/>
            <person name="Albersmeier A."/>
            <person name="Kalinowski J."/>
            <person name="Ruckert C."/>
        </authorList>
    </citation>
    <scope>NUCLEOTIDE SEQUENCE</scope>
    <source>
        <strain evidence="7">JCM 17251</strain>
    </source>
</reference>
<dbReference type="SUPFAM" id="SSF51735">
    <property type="entry name" value="NAD(P)-binding Rossmann-fold domains"/>
    <property type="match status" value="1"/>
</dbReference>
<dbReference type="PROSITE" id="PS00671">
    <property type="entry name" value="D_2_HYDROXYACID_DH_3"/>
    <property type="match status" value="1"/>
</dbReference>
<dbReference type="Gene3D" id="3.40.50.720">
    <property type="entry name" value="NAD(P)-binding Rossmann-like Domain"/>
    <property type="match status" value="2"/>
</dbReference>
<name>A0A918CZG5_9BACI</name>
<dbReference type="InterPro" id="IPR036291">
    <property type="entry name" value="NAD(P)-bd_dom_sf"/>
</dbReference>
<keyword evidence="3" id="KW-0520">NAD</keyword>
<dbReference type="RefSeq" id="WP_188856009.1">
    <property type="nucleotide sequence ID" value="NZ_BMOS01000003.1"/>
</dbReference>
<keyword evidence="2 4" id="KW-0560">Oxidoreductase</keyword>
<feature type="domain" description="D-isomer specific 2-hydroxyacid dehydrogenase catalytic" evidence="5">
    <location>
        <begin position="27"/>
        <end position="324"/>
    </location>
</feature>
<evidence type="ECO:0000256" key="1">
    <source>
        <dbReference type="ARBA" id="ARBA00005854"/>
    </source>
</evidence>
<dbReference type="InterPro" id="IPR029753">
    <property type="entry name" value="D-isomer_DH_CS"/>
</dbReference>